<evidence type="ECO:0000313" key="14">
    <source>
        <dbReference type="Proteomes" id="UP000019335"/>
    </source>
</evidence>
<dbReference type="GO" id="GO:0046872">
    <property type="term" value="F:metal ion binding"/>
    <property type="evidence" value="ECO:0007669"/>
    <property type="project" value="UniProtKB-KW"/>
</dbReference>
<protein>
    <recommendedName>
        <fullName evidence="3">tetrahydrofolate synthase</fullName>
        <ecNumber evidence="3">6.3.2.17</ecNumber>
    </recommendedName>
    <alternativeName>
        <fullName evidence="11">Folylpoly-gamma-glutamate synthetase</fullName>
    </alternativeName>
    <alternativeName>
        <fullName evidence="10">Tetrahydrofolylpolyglutamate synthase</fullName>
    </alternativeName>
</protein>
<evidence type="ECO:0000256" key="7">
    <source>
        <dbReference type="ARBA" id="ARBA00022741"/>
    </source>
</evidence>
<evidence type="ECO:0000256" key="3">
    <source>
        <dbReference type="ARBA" id="ARBA00013025"/>
    </source>
</evidence>
<dbReference type="GO" id="GO:0005524">
    <property type="term" value="F:ATP binding"/>
    <property type="evidence" value="ECO:0007669"/>
    <property type="project" value="UniProtKB-KW"/>
</dbReference>
<dbReference type="Gene3D" id="3.90.190.20">
    <property type="entry name" value="Mur ligase, C-terminal domain"/>
    <property type="match status" value="1"/>
</dbReference>
<dbReference type="InterPro" id="IPR018109">
    <property type="entry name" value="Folylpolyglutamate_synth_CS"/>
</dbReference>
<dbReference type="EC" id="6.3.2.17" evidence="3"/>
<comment type="similarity">
    <text evidence="2">Belongs to the folylpolyglutamate synthase family.</text>
</comment>
<evidence type="ECO:0000256" key="5">
    <source>
        <dbReference type="ARBA" id="ARBA00022598"/>
    </source>
</evidence>
<dbReference type="PANTHER" id="PTHR11136:SF5">
    <property type="entry name" value="FOLYLPOLYGLUTAMATE SYNTHASE, MITOCHONDRIAL"/>
    <property type="match status" value="1"/>
</dbReference>
<evidence type="ECO:0000256" key="10">
    <source>
        <dbReference type="ARBA" id="ARBA00030592"/>
    </source>
</evidence>
<organism evidence="13 14">
    <name type="scientific">Nannochloropsis gaditana</name>
    <dbReference type="NCBI Taxonomy" id="72520"/>
    <lineage>
        <taxon>Eukaryota</taxon>
        <taxon>Sar</taxon>
        <taxon>Stramenopiles</taxon>
        <taxon>Ochrophyta</taxon>
        <taxon>Eustigmatophyceae</taxon>
        <taxon>Eustigmatales</taxon>
        <taxon>Monodopsidaceae</taxon>
        <taxon>Nannochloropsis</taxon>
    </lineage>
</organism>
<dbReference type="PANTHER" id="PTHR11136">
    <property type="entry name" value="FOLYLPOLYGLUTAMATE SYNTHASE-RELATED"/>
    <property type="match status" value="1"/>
</dbReference>
<name>W7TZF2_9STRA</name>
<comment type="catalytic activity">
    <reaction evidence="12">
        <text>(6S)-5,6,7,8-tetrahydrofolyl-(gamma-L-Glu)(n) + L-glutamate + ATP = (6S)-5,6,7,8-tetrahydrofolyl-(gamma-L-Glu)(n+1) + ADP + phosphate + H(+)</text>
        <dbReference type="Rhea" id="RHEA:10580"/>
        <dbReference type="Rhea" id="RHEA-COMP:14738"/>
        <dbReference type="Rhea" id="RHEA-COMP:14740"/>
        <dbReference type="ChEBI" id="CHEBI:15378"/>
        <dbReference type="ChEBI" id="CHEBI:29985"/>
        <dbReference type="ChEBI" id="CHEBI:30616"/>
        <dbReference type="ChEBI" id="CHEBI:43474"/>
        <dbReference type="ChEBI" id="CHEBI:141005"/>
        <dbReference type="ChEBI" id="CHEBI:456216"/>
        <dbReference type="EC" id="6.3.2.17"/>
    </reaction>
</comment>
<evidence type="ECO:0000256" key="9">
    <source>
        <dbReference type="ARBA" id="ARBA00022842"/>
    </source>
</evidence>
<dbReference type="SUPFAM" id="SSF53244">
    <property type="entry name" value="MurD-like peptide ligases, peptide-binding domain"/>
    <property type="match status" value="1"/>
</dbReference>
<comment type="caution">
    <text evidence="13">The sequence shown here is derived from an EMBL/GenBank/DDBJ whole genome shotgun (WGS) entry which is preliminary data.</text>
</comment>
<sequence>MDMTSQDYITSIAALNSTQLTGDALHRANNSRNSTMEDMHVYLQRLGLAESLPKLPILHVAGSKGKGSTCAFAEAVLCKQGVRTALFTSPHLVRVNERIRLNGEPLTDKQWSLHFWTVWNRLQDRRSTGLQRSADASLLKSSSSSAASGASTTRIAEPDVTPGYFRLLTLLAFWVAISEQVDVLILEVGVGGRFDATNVVPKPVACAITTLDLEHTDLLGSTIEEIAWEKGGIIKPGTPCFLEPQPTEYQSSILRVLRACVLDAPGAELHVVKPLPGDVKLGIAGDFQAMNAALALALVREYNVYSRRCSRSTIEGSVAEGIVQDPRAESCVAWVDVYPYISTDRPAVSQGLQSCTWPGRCQRLDWGSSCSFFIDGAHTVESIQSAVAWFKGQALSRPRALLFYCGEGKTAPELLAHLVTLGSATSSTPYSKFSLAFFCPVDCAKPTLSRARSARALLLEHNEGFSHARQLDQSVLHALCDAVENMNAQNSSNTPSLLWQQTLRDTWRILSAYRLFAQDKESENESISGIGFSDSNAEVREGGGHGGRVTKWSSWIELADQQTRSKVFPSVAAAMGEIDAMTNIEPFDVLVTGSLYLVGNVLNYVERIPSPFSNSKKK</sequence>
<dbReference type="GO" id="GO:0004326">
    <property type="term" value="F:tetrahydrofolylpolyglutamate synthase activity"/>
    <property type="evidence" value="ECO:0007669"/>
    <property type="project" value="UniProtKB-EC"/>
</dbReference>
<keyword evidence="14" id="KW-1185">Reference proteome</keyword>
<dbReference type="GO" id="GO:0006730">
    <property type="term" value="P:one-carbon metabolic process"/>
    <property type="evidence" value="ECO:0007669"/>
    <property type="project" value="UniProtKB-KW"/>
</dbReference>
<evidence type="ECO:0000256" key="6">
    <source>
        <dbReference type="ARBA" id="ARBA00022723"/>
    </source>
</evidence>
<dbReference type="InterPro" id="IPR001645">
    <property type="entry name" value="Folylpolyglutamate_synth"/>
</dbReference>
<keyword evidence="5" id="KW-0436">Ligase</keyword>
<proteinExistence type="inferred from homology"/>
<dbReference type="EMBL" id="AZIL01000830">
    <property type="protein sequence ID" value="EWM25809.1"/>
    <property type="molecule type" value="Genomic_DNA"/>
</dbReference>
<evidence type="ECO:0000256" key="11">
    <source>
        <dbReference type="ARBA" id="ARBA00030876"/>
    </source>
</evidence>
<evidence type="ECO:0000256" key="4">
    <source>
        <dbReference type="ARBA" id="ARBA00022563"/>
    </source>
</evidence>
<evidence type="ECO:0000256" key="1">
    <source>
        <dbReference type="ARBA" id="ARBA00005150"/>
    </source>
</evidence>
<dbReference type="InterPro" id="IPR036615">
    <property type="entry name" value="Mur_ligase_C_dom_sf"/>
</dbReference>
<dbReference type="InterPro" id="IPR036565">
    <property type="entry name" value="Mur-like_cat_sf"/>
</dbReference>
<comment type="pathway">
    <text evidence="1">Cofactor biosynthesis; tetrahydrofolylpolyglutamate biosynthesis.</text>
</comment>
<keyword evidence="9" id="KW-0460">Magnesium</keyword>
<keyword evidence="8" id="KW-0067">ATP-binding</keyword>
<dbReference type="AlphaFoldDB" id="W7TZF2"/>
<dbReference type="SUPFAM" id="SSF53623">
    <property type="entry name" value="MurD-like peptide ligases, catalytic domain"/>
    <property type="match status" value="1"/>
</dbReference>
<dbReference type="UniPathway" id="UPA00850"/>
<dbReference type="NCBIfam" id="TIGR01499">
    <property type="entry name" value="folC"/>
    <property type="match status" value="1"/>
</dbReference>
<keyword evidence="6" id="KW-0479">Metal-binding</keyword>
<dbReference type="OrthoDB" id="5212574at2759"/>
<keyword evidence="7" id="KW-0547">Nucleotide-binding</keyword>
<accession>W7TZF2</accession>
<evidence type="ECO:0000313" key="13">
    <source>
        <dbReference type="EMBL" id="EWM25809.1"/>
    </source>
</evidence>
<dbReference type="GO" id="GO:0005829">
    <property type="term" value="C:cytosol"/>
    <property type="evidence" value="ECO:0007669"/>
    <property type="project" value="TreeGrafter"/>
</dbReference>
<dbReference type="Gene3D" id="3.40.1190.10">
    <property type="entry name" value="Mur-like, catalytic domain"/>
    <property type="match status" value="1"/>
</dbReference>
<keyword evidence="4" id="KW-0554">One-carbon metabolism</keyword>
<dbReference type="Proteomes" id="UP000019335">
    <property type="component" value="Chromosome 10"/>
</dbReference>
<dbReference type="PROSITE" id="PS01012">
    <property type="entry name" value="FOLYLPOLYGLU_SYNT_2"/>
    <property type="match status" value="1"/>
</dbReference>
<evidence type="ECO:0000256" key="2">
    <source>
        <dbReference type="ARBA" id="ARBA00008276"/>
    </source>
</evidence>
<evidence type="ECO:0000256" key="8">
    <source>
        <dbReference type="ARBA" id="ARBA00022840"/>
    </source>
</evidence>
<evidence type="ECO:0000256" key="12">
    <source>
        <dbReference type="ARBA" id="ARBA00047493"/>
    </source>
</evidence>
<gene>
    <name evidence="13" type="ORF">Naga_100021g46</name>
</gene>
<reference evidence="13 14" key="1">
    <citation type="journal article" date="2014" name="Mol. Plant">
        <title>Chromosome Scale Genome Assembly and Transcriptome Profiling of Nannochloropsis gaditana in Nitrogen Depletion.</title>
        <authorList>
            <person name="Corteggiani Carpinelli E."/>
            <person name="Telatin A."/>
            <person name="Vitulo N."/>
            <person name="Forcato C."/>
            <person name="D'Angelo M."/>
            <person name="Schiavon R."/>
            <person name="Vezzi A."/>
            <person name="Giacometti G.M."/>
            <person name="Morosinotto T."/>
            <person name="Valle G."/>
        </authorList>
    </citation>
    <scope>NUCLEOTIDE SEQUENCE [LARGE SCALE GENOMIC DNA]</scope>
    <source>
        <strain evidence="13 14">B-31</strain>
    </source>
</reference>
<dbReference type="GO" id="GO:0005739">
    <property type="term" value="C:mitochondrion"/>
    <property type="evidence" value="ECO:0007669"/>
    <property type="project" value="TreeGrafter"/>
</dbReference>